<evidence type="ECO:0000313" key="1">
    <source>
        <dbReference type="EMBL" id="NFF88722.1"/>
    </source>
</evidence>
<name>A0A6M0V7M1_CLOBO</name>
<sequence length="177" mass="19963">MATMPAWSVIDEAIMCQKYEFSWNSGFSISQKQKNVKALHQAINDSSNETALEVSSKGCDPVGKSIGAFSLKSNGVYLENIFQASKKYELGGPYLDLLDVTPKEAKQDERHHISGDLISFVKDGIEWSLEPKTAFYDYIYVNTLVDNFGQALDLSVYDWFTDIEFNDELSSQVRHLV</sequence>
<dbReference type="EMBL" id="SWOV01000037">
    <property type="protein sequence ID" value="NFF88722.1"/>
    <property type="molecule type" value="Genomic_DNA"/>
</dbReference>
<evidence type="ECO:0000313" key="2">
    <source>
        <dbReference type="Proteomes" id="UP000476820"/>
    </source>
</evidence>
<gene>
    <name evidence="1" type="ORF">FC774_12725</name>
</gene>
<reference evidence="1 2" key="1">
    <citation type="submission" date="2019-04" db="EMBL/GenBank/DDBJ databases">
        <title>Genome sequencing of Clostridium botulinum Groups I-IV and Clostridium butyricum.</title>
        <authorList>
            <person name="Brunt J."/>
            <person name="Van Vliet A.H.M."/>
            <person name="Stringer S.C."/>
            <person name="Carter A.T."/>
            <person name="Peck M.W."/>
        </authorList>
    </citation>
    <scope>NUCLEOTIDE SEQUENCE [LARGE SCALE GENOMIC DNA]</scope>
    <source>
        <strain evidence="1 2">1605</strain>
    </source>
</reference>
<dbReference type="InterPro" id="IPR053913">
    <property type="entry name" value="NADAR-DarT1"/>
</dbReference>
<comment type="caution">
    <text evidence="1">The sequence shown here is derived from an EMBL/GenBank/DDBJ whole genome shotgun (WGS) entry which is preliminary data.</text>
</comment>
<organism evidence="1 2">
    <name type="scientific">Clostridium botulinum</name>
    <dbReference type="NCBI Taxonomy" id="1491"/>
    <lineage>
        <taxon>Bacteria</taxon>
        <taxon>Bacillati</taxon>
        <taxon>Bacillota</taxon>
        <taxon>Clostridia</taxon>
        <taxon>Eubacteriales</taxon>
        <taxon>Clostridiaceae</taxon>
        <taxon>Clostridium</taxon>
    </lineage>
</organism>
<dbReference type="OrthoDB" id="3255715at2"/>
<dbReference type="Pfam" id="PF22397">
    <property type="entry name" value="NADAR-DarT1"/>
    <property type="match status" value="1"/>
</dbReference>
<dbReference type="RefSeq" id="WP_053532468.1">
    <property type="nucleotide sequence ID" value="NZ_LFPA01000150.1"/>
</dbReference>
<proteinExistence type="predicted"/>
<accession>A0A6M0V7M1</accession>
<dbReference type="AlphaFoldDB" id="A0A6M0V7M1"/>
<protein>
    <submittedName>
        <fullName evidence="1">Uncharacterized protein</fullName>
    </submittedName>
</protein>
<dbReference type="Proteomes" id="UP000476820">
    <property type="component" value="Unassembled WGS sequence"/>
</dbReference>